<accession>A0A173M9Q6</accession>
<dbReference type="Pfam" id="PF04536">
    <property type="entry name" value="TPM_phosphatase"/>
    <property type="match status" value="1"/>
</dbReference>
<dbReference type="Proteomes" id="UP000186917">
    <property type="component" value="Unassembled WGS sequence"/>
</dbReference>
<evidence type="ECO:0000313" key="2">
    <source>
        <dbReference type="EMBL" id="SIT13339.1"/>
    </source>
</evidence>
<dbReference type="Gene3D" id="3.10.310.50">
    <property type="match status" value="1"/>
</dbReference>
<organism evidence="2 3">
    <name type="scientific">Filimonas lacunae</name>
    <dbReference type="NCBI Taxonomy" id="477680"/>
    <lineage>
        <taxon>Bacteria</taxon>
        <taxon>Pseudomonadati</taxon>
        <taxon>Bacteroidota</taxon>
        <taxon>Chitinophagia</taxon>
        <taxon>Chitinophagales</taxon>
        <taxon>Chitinophagaceae</taxon>
        <taxon>Filimonas</taxon>
    </lineage>
</organism>
<evidence type="ECO:0000313" key="3">
    <source>
        <dbReference type="Proteomes" id="UP000186917"/>
    </source>
</evidence>
<keyword evidence="3" id="KW-1185">Reference proteome</keyword>
<dbReference type="STRING" id="477680.SAMN05421788_1045"/>
<dbReference type="InterPro" id="IPR007621">
    <property type="entry name" value="TPM_dom"/>
</dbReference>
<dbReference type="EMBL" id="FTOR01000004">
    <property type="protein sequence ID" value="SIT13339.1"/>
    <property type="molecule type" value="Genomic_DNA"/>
</dbReference>
<protein>
    <submittedName>
        <fullName evidence="2">TLP18.3, Psb32 and MOLO-1 founding protein of phosphatase</fullName>
    </submittedName>
</protein>
<dbReference type="RefSeq" id="WP_076379372.1">
    <property type="nucleotide sequence ID" value="NZ_AP017422.1"/>
</dbReference>
<dbReference type="KEGG" id="fln:FLA_0246"/>
<gene>
    <name evidence="2" type="ORF">SAMN05421788_1045</name>
</gene>
<feature type="domain" description="TPM" evidence="1">
    <location>
        <begin position="8"/>
        <end position="128"/>
    </location>
</feature>
<dbReference type="OrthoDB" id="9786161at2"/>
<reference evidence="3" key="1">
    <citation type="submission" date="2017-01" db="EMBL/GenBank/DDBJ databases">
        <authorList>
            <person name="Varghese N."/>
            <person name="Submissions S."/>
        </authorList>
    </citation>
    <scope>NUCLEOTIDE SEQUENCE [LARGE SCALE GENOMIC DNA]</scope>
    <source>
        <strain evidence="3">DSM 21054</strain>
    </source>
</reference>
<dbReference type="AlphaFoldDB" id="A0A173M9Q6"/>
<name>A0A173M9Q6_9BACT</name>
<dbReference type="PANTHER" id="PTHR30373:SF8">
    <property type="entry name" value="BLL7265 PROTEIN"/>
    <property type="match status" value="1"/>
</dbReference>
<sequence length="153" mass="17522">MFGIFSKKPAQFFTASEQEKIVQAIKTAELQTSGEVRVFIESKCRFVDPIDRAKEMFARLEMEKTELRNGVLVYVAVKSRQLAIYADEAIYQKAGTAFWQEEVLKMLRHFNKENYAEGIASVVLEIGEVLKYHFPYNAATDVNELPDDIVFGK</sequence>
<evidence type="ECO:0000259" key="1">
    <source>
        <dbReference type="Pfam" id="PF04536"/>
    </source>
</evidence>
<dbReference type="PANTHER" id="PTHR30373">
    <property type="entry name" value="UPF0603 PROTEIN YGCG"/>
    <property type="match status" value="1"/>
</dbReference>
<proteinExistence type="predicted"/>